<accession>A0ABW4B7S7</accession>
<evidence type="ECO:0000313" key="1">
    <source>
        <dbReference type="EMBL" id="MFD1392874.1"/>
    </source>
</evidence>
<protein>
    <submittedName>
        <fullName evidence="1">Uncharacterized protein</fullName>
    </submittedName>
</protein>
<comment type="caution">
    <text evidence="1">The sequence shown here is derived from an EMBL/GenBank/DDBJ whole genome shotgun (WGS) entry which is preliminary data.</text>
</comment>
<reference evidence="2" key="1">
    <citation type="journal article" date="2019" name="Int. J. Syst. Evol. Microbiol.">
        <title>The Global Catalogue of Microorganisms (GCM) 10K type strain sequencing project: providing services to taxonomists for standard genome sequencing and annotation.</title>
        <authorList>
            <consortium name="The Broad Institute Genomics Platform"/>
            <consortium name="The Broad Institute Genome Sequencing Center for Infectious Disease"/>
            <person name="Wu L."/>
            <person name="Ma J."/>
        </authorList>
    </citation>
    <scope>NUCLEOTIDE SEQUENCE [LARGE SCALE GENOMIC DNA]</scope>
    <source>
        <strain evidence="2">CCM 8911</strain>
    </source>
</reference>
<evidence type="ECO:0000313" key="2">
    <source>
        <dbReference type="Proteomes" id="UP001597249"/>
    </source>
</evidence>
<dbReference type="Proteomes" id="UP001597249">
    <property type="component" value="Unassembled WGS sequence"/>
</dbReference>
<name>A0ABW4B7S7_9LACO</name>
<dbReference type="EMBL" id="JBHTMO010000012">
    <property type="protein sequence ID" value="MFD1392874.1"/>
    <property type="molecule type" value="Genomic_DNA"/>
</dbReference>
<sequence length="72" mass="7642">MAQKIVRRRATLTIVNPSNPDYALRRGLGDILPSATDAALMSVAQEVVKAIPGDQLGGIQLTITADLVPDDE</sequence>
<keyword evidence="2" id="KW-1185">Reference proteome</keyword>
<organism evidence="1 2">
    <name type="scientific">Lacticaseibacillus jixianensis</name>
    <dbReference type="NCBI Taxonomy" id="2486012"/>
    <lineage>
        <taxon>Bacteria</taxon>
        <taxon>Bacillati</taxon>
        <taxon>Bacillota</taxon>
        <taxon>Bacilli</taxon>
        <taxon>Lactobacillales</taxon>
        <taxon>Lactobacillaceae</taxon>
        <taxon>Lacticaseibacillus</taxon>
    </lineage>
</organism>
<dbReference type="RefSeq" id="WP_125585436.1">
    <property type="nucleotide sequence ID" value="NZ_JBHTMO010000012.1"/>
</dbReference>
<gene>
    <name evidence="1" type="ORF">ACFQ3L_04620</name>
</gene>
<proteinExistence type="predicted"/>